<dbReference type="SUPFAM" id="SSF89550">
    <property type="entry name" value="PHP domain-like"/>
    <property type="match status" value="1"/>
</dbReference>
<evidence type="ECO:0000313" key="10">
    <source>
        <dbReference type="EMBL" id="EEF58239.1"/>
    </source>
</evidence>
<protein>
    <recommendedName>
        <fullName evidence="3">DNA polymerase III subunit alpha</fullName>
        <ecNumber evidence="2">2.7.7.7</ecNumber>
    </recommendedName>
</protein>
<keyword evidence="4 10" id="KW-0808">Transferase</keyword>
<keyword evidence="7" id="KW-0239">DNA-directed DNA polymerase</keyword>
<dbReference type="EMBL" id="ABOX02000047">
    <property type="protein sequence ID" value="EEF58239.1"/>
    <property type="molecule type" value="Genomic_DNA"/>
</dbReference>
<reference evidence="10 11" key="1">
    <citation type="journal article" date="2011" name="J. Bacteriol.">
        <title>Genome sequence of 'Pedosphaera parvula' Ellin514, an aerobic Verrucomicrobial isolate from pasture soil.</title>
        <authorList>
            <person name="Kant R."/>
            <person name="van Passel M.W."/>
            <person name="Sangwan P."/>
            <person name="Palva A."/>
            <person name="Lucas S."/>
            <person name="Copeland A."/>
            <person name="Lapidus A."/>
            <person name="Glavina Del Rio T."/>
            <person name="Dalin E."/>
            <person name="Tice H."/>
            <person name="Bruce D."/>
            <person name="Goodwin L."/>
            <person name="Pitluck S."/>
            <person name="Chertkov O."/>
            <person name="Larimer F.W."/>
            <person name="Land M.L."/>
            <person name="Hauser L."/>
            <person name="Brettin T.S."/>
            <person name="Detter J.C."/>
            <person name="Han S."/>
            <person name="de Vos W.M."/>
            <person name="Janssen P.H."/>
            <person name="Smidt H."/>
        </authorList>
    </citation>
    <scope>NUCLEOTIDE SEQUENCE [LARGE SCALE GENOMIC DNA]</scope>
    <source>
        <strain evidence="10 11">Ellin514</strain>
    </source>
</reference>
<comment type="subcellular location">
    <subcellularLocation>
        <location evidence="1">Cytoplasm</location>
    </subcellularLocation>
</comment>
<dbReference type="GO" id="GO:0003676">
    <property type="term" value="F:nucleic acid binding"/>
    <property type="evidence" value="ECO:0007669"/>
    <property type="project" value="InterPro"/>
</dbReference>
<dbReference type="InterPro" id="IPR004013">
    <property type="entry name" value="PHP_dom"/>
</dbReference>
<evidence type="ECO:0000256" key="5">
    <source>
        <dbReference type="ARBA" id="ARBA00022695"/>
    </source>
</evidence>
<dbReference type="CDD" id="cd12113">
    <property type="entry name" value="PHP_PolIIIA_DnaE3"/>
    <property type="match status" value="1"/>
</dbReference>
<accession>B9XPL1</accession>
<dbReference type="InterPro" id="IPR003141">
    <property type="entry name" value="Pol/His_phosphatase_N"/>
</dbReference>
<dbReference type="Gene3D" id="1.10.150.870">
    <property type="match status" value="1"/>
</dbReference>
<dbReference type="PANTHER" id="PTHR32294">
    <property type="entry name" value="DNA POLYMERASE III SUBUNIT ALPHA"/>
    <property type="match status" value="1"/>
</dbReference>
<dbReference type="Gene3D" id="3.20.20.140">
    <property type="entry name" value="Metal-dependent hydrolases"/>
    <property type="match status" value="1"/>
</dbReference>
<evidence type="ECO:0000256" key="4">
    <source>
        <dbReference type="ARBA" id="ARBA00022679"/>
    </source>
</evidence>
<dbReference type="Pfam" id="PF02811">
    <property type="entry name" value="PHP"/>
    <property type="match status" value="1"/>
</dbReference>
<comment type="caution">
    <text evidence="10">The sequence shown here is derived from an EMBL/GenBank/DDBJ whole genome shotgun (WGS) entry which is preliminary data.</text>
</comment>
<dbReference type="InterPro" id="IPR011708">
    <property type="entry name" value="DNA_pol3_alpha_NTPase_dom"/>
</dbReference>
<name>B9XPL1_PEDPL</name>
<evidence type="ECO:0000256" key="1">
    <source>
        <dbReference type="ARBA" id="ARBA00004496"/>
    </source>
</evidence>
<dbReference type="Pfam" id="PF07733">
    <property type="entry name" value="DNA_pol3_alpha"/>
    <property type="match status" value="1"/>
</dbReference>
<comment type="catalytic activity">
    <reaction evidence="8">
        <text>DNA(n) + a 2'-deoxyribonucleoside 5'-triphosphate = DNA(n+1) + diphosphate</text>
        <dbReference type="Rhea" id="RHEA:22508"/>
        <dbReference type="Rhea" id="RHEA-COMP:17339"/>
        <dbReference type="Rhea" id="RHEA-COMP:17340"/>
        <dbReference type="ChEBI" id="CHEBI:33019"/>
        <dbReference type="ChEBI" id="CHEBI:61560"/>
        <dbReference type="ChEBI" id="CHEBI:173112"/>
        <dbReference type="EC" id="2.7.7.7"/>
    </reaction>
</comment>
<dbReference type="SMART" id="SM00481">
    <property type="entry name" value="POLIIIAc"/>
    <property type="match status" value="1"/>
</dbReference>
<dbReference type="NCBIfam" id="TIGR00594">
    <property type="entry name" value="polc"/>
    <property type="match status" value="1"/>
</dbReference>
<dbReference type="InterPro" id="IPR029460">
    <property type="entry name" value="DNAPol_HHH"/>
</dbReference>
<dbReference type="STRING" id="320771.Cflav_PD1439"/>
<dbReference type="NCBIfam" id="NF005298">
    <property type="entry name" value="PRK06826.1"/>
    <property type="match status" value="1"/>
</dbReference>
<evidence type="ECO:0000256" key="2">
    <source>
        <dbReference type="ARBA" id="ARBA00012417"/>
    </source>
</evidence>
<dbReference type="RefSeq" id="WP_007417747.1">
    <property type="nucleotide sequence ID" value="NZ_ABOX02000047.1"/>
</dbReference>
<dbReference type="InterPro" id="IPR016195">
    <property type="entry name" value="Pol/histidinol_Pase-like"/>
</dbReference>
<dbReference type="GO" id="GO:0005737">
    <property type="term" value="C:cytoplasm"/>
    <property type="evidence" value="ECO:0007669"/>
    <property type="project" value="UniProtKB-SubCell"/>
</dbReference>
<feature type="domain" description="Polymerase/histidinol phosphatase N-terminal" evidence="9">
    <location>
        <begin position="7"/>
        <end position="74"/>
    </location>
</feature>
<evidence type="ECO:0000256" key="3">
    <source>
        <dbReference type="ARBA" id="ARBA00019114"/>
    </source>
</evidence>
<dbReference type="NCBIfam" id="NF004226">
    <property type="entry name" value="PRK05673.1"/>
    <property type="match status" value="1"/>
</dbReference>
<evidence type="ECO:0000313" key="11">
    <source>
        <dbReference type="Proteomes" id="UP000003688"/>
    </source>
</evidence>
<dbReference type="Pfam" id="PF17657">
    <property type="entry name" value="DNA_pol3_finger"/>
    <property type="match status" value="1"/>
</dbReference>
<keyword evidence="11" id="KW-1185">Reference proteome</keyword>
<sequence>MSHADFVHLHLHTEYSLLDGACRLDRLMDKAHELKFPSLAITDHGVLFGAIDFYKAARDKGIKPIIGCEVYVAPHSRTEKKSANGGRDVYNHLVLLAKDEIGYKNLIKLVTAAHLEGYYYKPRIDKEILAANKEGLIALSGCLASEIPEAIMKDNLQKARDGIDWFKQTLGAENFYLELQNHGIPEQAKVNKHLIPWAKEFGLKLVASNDVHYIEKGHSHAHDCLICIGTQTQLADTKRMKYVEEQFYLRSAEEMKARFAEIPEAVQNTLEVAEKCNLEVEFGKLHYPVFDPPEAYTREGYLRKLLAEGLHRRYTMHVRAEGQEFIVEGIDDARRLPTYKVQSPDAKVQGNGNGHHVDEPITNLEDPAVKEAVKAVIDRLQMELKVIEKTGFISYFLIVGDFVRYGREQGISCVARGSAAGSLVTYLLEIANVDPIRYALLFERFLNPERVNPPDIDIDFADDRRADVIEYVRKKYGNSSVAQIVTFGTMGAKSVLRDVGRVMGLGYGDCDRLAKMIPNELKMDLHKALKQSPDLKAAYDTEEVTRELIDTAFALEDITRNSSVHAAGVVIGDQPLVNLLPLKQDEEGTLVTQYAMNPVGELGLLKMDFLGLKTLTVIRNTCEMIKATKGVDVPIDNLPLDDKKTYDLLNNARTLGVFQLESGGMRDLCRKFQIGSVEHITALVALYRPGPMDLIPEFIKRRHGEVKIEYEHPLLEKICSETYGIMVYQEQVMQAAQYLAGYTLGGADLLRRAMGKKKVEEMQKQRETFVKGAASINKIPAAKANQIFDLLEKFAGYGFNKSHAAAYAIVAYQTAYLKANYPVEFLSAMMTNDMADTSKLTEFIAEARSMGIEVLPPDVNESQVAFAPARNGEVIRFGLAAIKGVGEIAVQSILDARKAGGEFTSLGDMCQRVDIRTVNRKVLEALIKSGACDAFKETRSTMYAHIDKALTRAAGIIQDRQRGQSSMFDMLEENREDKPEVVAKLPEWPEHELLQAEKELLGFYVTGHPINPYVPLLEKYALTKIAELPKLENRALTRIGGLVSVVQQGVSKKSNKPYAMVTLEDLDGTVQLLCMNENYDKYRHLFVVNNALLVIGEVSAGEDKPKIFPQEIMLLEDAPRKYTKQVFFRLDAAHLDENKIQSLFELATAHPGRCPLFLRFRQATGEYVYIETHEKYSVTPSLKLEKAAAEQFGDQTYFVKVDTSLPERTQRRWEKKGGSDNGDE</sequence>
<evidence type="ECO:0000256" key="7">
    <source>
        <dbReference type="ARBA" id="ARBA00022932"/>
    </source>
</evidence>
<dbReference type="Pfam" id="PF14579">
    <property type="entry name" value="HHH_6"/>
    <property type="match status" value="1"/>
</dbReference>
<organism evidence="10 11">
    <name type="scientific">Pedosphaera parvula (strain Ellin514)</name>
    <dbReference type="NCBI Taxonomy" id="320771"/>
    <lineage>
        <taxon>Bacteria</taxon>
        <taxon>Pseudomonadati</taxon>
        <taxon>Verrucomicrobiota</taxon>
        <taxon>Pedosphaerae</taxon>
        <taxon>Pedosphaerales</taxon>
        <taxon>Pedosphaeraceae</taxon>
        <taxon>Pedosphaera</taxon>
    </lineage>
</organism>
<dbReference type="CDD" id="cd04485">
    <property type="entry name" value="DnaE_OBF"/>
    <property type="match status" value="1"/>
</dbReference>
<dbReference type="GO" id="GO:0008408">
    <property type="term" value="F:3'-5' exonuclease activity"/>
    <property type="evidence" value="ECO:0007669"/>
    <property type="project" value="InterPro"/>
</dbReference>
<dbReference type="InterPro" id="IPR004365">
    <property type="entry name" value="NA-bd_OB_tRNA"/>
</dbReference>
<dbReference type="GO" id="GO:0006260">
    <property type="term" value="P:DNA replication"/>
    <property type="evidence" value="ECO:0007669"/>
    <property type="project" value="UniProtKB-KW"/>
</dbReference>
<evidence type="ECO:0000259" key="9">
    <source>
        <dbReference type="SMART" id="SM00481"/>
    </source>
</evidence>
<dbReference type="AlphaFoldDB" id="B9XPL1"/>
<gene>
    <name evidence="10" type="ORF">Cflav_PD1439</name>
</gene>
<dbReference type="InterPro" id="IPR004805">
    <property type="entry name" value="DnaE2/DnaE/PolC"/>
</dbReference>
<dbReference type="InterPro" id="IPR040982">
    <property type="entry name" value="DNA_pol3_finger"/>
</dbReference>
<dbReference type="InterPro" id="IPR041931">
    <property type="entry name" value="DNA_pol3_alpha_thumb_dom"/>
</dbReference>
<dbReference type="EC" id="2.7.7.7" evidence="2"/>
<dbReference type="Proteomes" id="UP000003688">
    <property type="component" value="Unassembled WGS sequence"/>
</dbReference>
<dbReference type="OrthoDB" id="9803237at2"/>
<keyword evidence="5 10" id="KW-0548">Nucleotidyltransferase</keyword>
<proteinExistence type="predicted"/>
<evidence type="ECO:0000256" key="8">
    <source>
        <dbReference type="ARBA" id="ARBA00049244"/>
    </source>
</evidence>
<dbReference type="PANTHER" id="PTHR32294:SF0">
    <property type="entry name" value="DNA POLYMERASE III SUBUNIT ALPHA"/>
    <property type="match status" value="1"/>
</dbReference>
<evidence type="ECO:0000256" key="6">
    <source>
        <dbReference type="ARBA" id="ARBA00022705"/>
    </source>
</evidence>
<dbReference type="Pfam" id="PF01336">
    <property type="entry name" value="tRNA_anti-codon"/>
    <property type="match status" value="1"/>
</dbReference>
<keyword evidence="6" id="KW-0235">DNA replication</keyword>
<dbReference type="GO" id="GO:0003887">
    <property type="term" value="F:DNA-directed DNA polymerase activity"/>
    <property type="evidence" value="ECO:0007669"/>
    <property type="project" value="UniProtKB-KW"/>
</dbReference>
<dbReference type="Gene3D" id="1.10.10.1600">
    <property type="entry name" value="Bacterial DNA polymerase III alpha subunit, thumb domain"/>
    <property type="match status" value="1"/>
</dbReference>